<keyword evidence="1" id="KW-0732">Signal</keyword>
<keyword evidence="3" id="KW-1185">Reference proteome</keyword>
<name>A0ABW3RYH7_9BACL</name>
<dbReference type="EMBL" id="JBHTLM010000010">
    <property type="protein sequence ID" value="MFD1177592.1"/>
    <property type="molecule type" value="Genomic_DNA"/>
</dbReference>
<evidence type="ECO:0000313" key="3">
    <source>
        <dbReference type="Proteomes" id="UP001597262"/>
    </source>
</evidence>
<feature type="signal peptide" evidence="1">
    <location>
        <begin position="1"/>
        <end position="24"/>
    </location>
</feature>
<sequence>MKGRFKALLLAPIMLFSITGSAFAEDAIISNNGERMPLSANVRISEGLKNSAPPVILPNQLTVVSENIGILNLQKNITVSRDFAANETIPSSIIYSEDNGSQGRWGGTLSRTNDPAPVPLAGGGLRVYYKGTVYKDIN</sequence>
<evidence type="ECO:0000256" key="1">
    <source>
        <dbReference type="SAM" id="SignalP"/>
    </source>
</evidence>
<evidence type="ECO:0000313" key="2">
    <source>
        <dbReference type="EMBL" id="MFD1177592.1"/>
    </source>
</evidence>
<accession>A0ABW3RYH7</accession>
<comment type="caution">
    <text evidence="2">The sequence shown here is derived from an EMBL/GenBank/DDBJ whole genome shotgun (WGS) entry which is preliminary data.</text>
</comment>
<gene>
    <name evidence="2" type="ORF">ACFQ3W_14960</name>
</gene>
<evidence type="ECO:0008006" key="4">
    <source>
        <dbReference type="Google" id="ProtNLM"/>
    </source>
</evidence>
<dbReference type="Proteomes" id="UP001597262">
    <property type="component" value="Unassembled WGS sequence"/>
</dbReference>
<proteinExistence type="predicted"/>
<organism evidence="2 3">
    <name type="scientific">Paenibacillus puldeungensis</name>
    <dbReference type="NCBI Taxonomy" id="696536"/>
    <lineage>
        <taxon>Bacteria</taxon>
        <taxon>Bacillati</taxon>
        <taxon>Bacillota</taxon>
        <taxon>Bacilli</taxon>
        <taxon>Bacillales</taxon>
        <taxon>Paenibacillaceae</taxon>
        <taxon>Paenibacillus</taxon>
    </lineage>
</organism>
<reference evidence="3" key="1">
    <citation type="journal article" date="2019" name="Int. J. Syst. Evol. Microbiol.">
        <title>The Global Catalogue of Microorganisms (GCM) 10K type strain sequencing project: providing services to taxonomists for standard genome sequencing and annotation.</title>
        <authorList>
            <consortium name="The Broad Institute Genomics Platform"/>
            <consortium name="The Broad Institute Genome Sequencing Center for Infectious Disease"/>
            <person name="Wu L."/>
            <person name="Ma J."/>
        </authorList>
    </citation>
    <scope>NUCLEOTIDE SEQUENCE [LARGE SCALE GENOMIC DNA]</scope>
    <source>
        <strain evidence="3">CCUG 59189</strain>
    </source>
</reference>
<dbReference type="RefSeq" id="WP_379320037.1">
    <property type="nucleotide sequence ID" value="NZ_JBHTLM010000010.1"/>
</dbReference>
<feature type="chain" id="PRO_5045693699" description="WxL domain-containing protein" evidence="1">
    <location>
        <begin position="25"/>
        <end position="138"/>
    </location>
</feature>
<protein>
    <recommendedName>
        <fullName evidence="4">WxL domain-containing protein</fullName>
    </recommendedName>
</protein>